<keyword evidence="4 6" id="KW-0732">Signal</keyword>
<proteinExistence type="inferred from homology"/>
<dbReference type="GO" id="GO:0070098">
    <property type="term" value="P:chemokine-mediated signaling pathway"/>
    <property type="evidence" value="ECO:0007669"/>
    <property type="project" value="TreeGrafter"/>
</dbReference>
<evidence type="ECO:0000256" key="1">
    <source>
        <dbReference type="ARBA" id="ARBA00010868"/>
    </source>
</evidence>
<keyword evidence="9" id="KW-1185">Reference proteome</keyword>
<dbReference type="GO" id="GO:0008009">
    <property type="term" value="F:chemokine activity"/>
    <property type="evidence" value="ECO:0007669"/>
    <property type="project" value="InterPro"/>
</dbReference>
<dbReference type="GO" id="GO:0048020">
    <property type="term" value="F:CCR chemokine receptor binding"/>
    <property type="evidence" value="ECO:0007669"/>
    <property type="project" value="TreeGrafter"/>
</dbReference>
<dbReference type="STRING" id="8496.A0A151NT95"/>
<dbReference type="EMBL" id="AKHW03002077">
    <property type="protein sequence ID" value="KYO40102.1"/>
    <property type="molecule type" value="Genomic_DNA"/>
</dbReference>
<dbReference type="FunFam" id="2.40.50.40:FF:000002">
    <property type="entry name" value="C-C motif chemokine"/>
    <property type="match status" value="1"/>
</dbReference>
<dbReference type="eggNOG" id="ENOG502SAF0">
    <property type="taxonomic scope" value="Eukaryota"/>
</dbReference>
<accession>A0A151NT95</accession>
<dbReference type="PANTHER" id="PTHR12015:SF103">
    <property type="entry name" value="C-C MOTIF CHEMOKINE 4-RELATED"/>
    <property type="match status" value="1"/>
</dbReference>
<dbReference type="GO" id="GO:0048245">
    <property type="term" value="P:eosinophil chemotaxis"/>
    <property type="evidence" value="ECO:0007669"/>
    <property type="project" value="TreeGrafter"/>
</dbReference>
<dbReference type="GO" id="GO:0030335">
    <property type="term" value="P:positive regulation of cell migration"/>
    <property type="evidence" value="ECO:0007669"/>
    <property type="project" value="TreeGrafter"/>
</dbReference>
<dbReference type="InterPro" id="IPR000827">
    <property type="entry name" value="Chemokine_CC_CS"/>
</dbReference>
<comment type="subcellular location">
    <subcellularLocation>
        <location evidence="6">Secreted</location>
    </subcellularLocation>
</comment>
<evidence type="ECO:0000256" key="5">
    <source>
        <dbReference type="ARBA" id="ARBA00023157"/>
    </source>
</evidence>
<name>A0A151NT95_ALLMI</name>
<dbReference type="AlphaFoldDB" id="A0A151NT95"/>
<organism evidence="8 9">
    <name type="scientific">Alligator mississippiensis</name>
    <name type="common">American alligator</name>
    <dbReference type="NCBI Taxonomy" id="8496"/>
    <lineage>
        <taxon>Eukaryota</taxon>
        <taxon>Metazoa</taxon>
        <taxon>Chordata</taxon>
        <taxon>Craniata</taxon>
        <taxon>Vertebrata</taxon>
        <taxon>Euteleostomi</taxon>
        <taxon>Archelosauria</taxon>
        <taxon>Archosauria</taxon>
        <taxon>Crocodylia</taxon>
        <taxon>Alligatoridae</taxon>
        <taxon>Alligatorinae</taxon>
        <taxon>Alligator</taxon>
    </lineage>
</organism>
<keyword evidence="3 6" id="KW-0202">Cytokine</keyword>
<dbReference type="KEGG" id="amj:102565664"/>
<dbReference type="GO" id="GO:0005615">
    <property type="term" value="C:extracellular space"/>
    <property type="evidence" value="ECO:0007669"/>
    <property type="project" value="UniProtKB-KW"/>
</dbReference>
<evidence type="ECO:0000313" key="8">
    <source>
        <dbReference type="EMBL" id="KYO40102.1"/>
    </source>
</evidence>
<feature type="signal peptide" evidence="6">
    <location>
        <begin position="1"/>
        <end position="22"/>
    </location>
</feature>
<feature type="chain" id="PRO_5007358865" description="C-C motif chemokine" evidence="6">
    <location>
        <begin position="23"/>
        <end position="91"/>
    </location>
</feature>
<evidence type="ECO:0000256" key="4">
    <source>
        <dbReference type="ARBA" id="ARBA00022729"/>
    </source>
</evidence>
<feature type="domain" description="Chemokine interleukin-8-like" evidence="7">
    <location>
        <begin position="30"/>
        <end position="88"/>
    </location>
</feature>
<sequence>MKVSIAAYTALLIAIICSQASSAPFGSDPPTACCFSHVTRQLPRDFVKDYFYTNSMCSRAAVVFITKKGRQICANPEDSWVKEYVNDLELN</sequence>
<dbReference type="SMART" id="SM00199">
    <property type="entry name" value="SCY"/>
    <property type="match status" value="1"/>
</dbReference>
<evidence type="ECO:0000256" key="2">
    <source>
        <dbReference type="ARBA" id="ARBA00022500"/>
    </source>
</evidence>
<protein>
    <recommendedName>
        <fullName evidence="6">C-C motif chemokine</fullName>
    </recommendedName>
</protein>
<dbReference type="SUPFAM" id="SSF54117">
    <property type="entry name" value="Interleukin 8-like chemokines"/>
    <property type="match status" value="1"/>
</dbReference>
<dbReference type="PhylomeDB" id="A0A151NT95"/>
<gene>
    <name evidence="8" type="primary">CCL4</name>
    <name evidence="8" type="ORF">Y1Q_0013295</name>
</gene>
<evidence type="ECO:0000256" key="6">
    <source>
        <dbReference type="RuleBase" id="RU361150"/>
    </source>
</evidence>
<dbReference type="Gene3D" id="2.40.50.40">
    <property type="match status" value="1"/>
</dbReference>
<reference evidence="8 9" key="1">
    <citation type="journal article" date="2012" name="Genome Biol.">
        <title>Sequencing three crocodilian genomes to illuminate the evolution of archosaurs and amniotes.</title>
        <authorList>
            <person name="St John J.A."/>
            <person name="Braun E.L."/>
            <person name="Isberg S.R."/>
            <person name="Miles L.G."/>
            <person name="Chong A.Y."/>
            <person name="Gongora J."/>
            <person name="Dalzell P."/>
            <person name="Moran C."/>
            <person name="Bed'hom B."/>
            <person name="Abzhanov A."/>
            <person name="Burgess S.C."/>
            <person name="Cooksey A.M."/>
            <person name="Castoe T.A."/>
            <person name="Crawford N.G."/>
            <person name="Densmore L.D."/>
            <person name="Drew J.C."/>
            <person name="Edwards S.V."/>
            <person name="Faircloth B.C."/>
            <person name="Fujita M.K."/>
            <person name="Greenwold M.J."/>
            <person name="Hoffmann F.G."/>
            <person name="Howard J.M."/>
            <person name="Iguchi T."/>
            <person name="Janes D.E."/>
            <person name="Khan S.Y."/>
            <person name="Kohno S."/>
            <person name="de Koning A.J."/>
            <person name="Lance S.L."/>
            <person name="McCarthy F.M."/>
            <person name="McCormack J.E."/>
            <person name="Merchant M.E."/>
            <person name="Peterson D.G."/>
            <person name="Pollock D.D."/>
            <person name="Pourmand N."/>
            <person name="Raney B.J."/>
            <person name="Roessler K.A."/>
            <person name="Sanford J.R."/>
            <person name="Sawyer R.H."/>
            <person name="Schmidt C.J."/>
            <person name="Triplett E.W."/>
            <person name="Tuberville T.D."/>
            <person name="Venegas-Anaya M."/>
            <person name="Howard J.T."/>
            <person name="Jarvis E.D."/>
            <person name="Guillette L.J.Jr."/>
            <person name="Glenn T.C."/>
            <person name="Green R.E."/>
            <person name="Ray D.A."/>
        </authorList>
    </citation>
    <scope>NUCLEOTIDE SEQUENCE [LARGE SCALE GENOMIC DNA]</scope>
    <source>
        <strain evidence="8">KSC_2009_1</strain>
    </source>
</reference>
<dbReference type="InterPro" id="IPR036048">
    <property type="entry name" value="Interleukin_8-like_sf"/>
</dbReference>
<keyword evidence="5" id="KW-1015">Disulfide bond</keyword>
<evidence type="ECO:0000313" key="9">
    <source>
        <dbReference type="Proteomes" id="UP000050525"/>
    </source>
</evidence>
<dbReference type="InterPro" id="IPR001811">
    <property type="entry name" value="Chemokine_IL8-like_dom"/>
</dbReference>
<dbReference type="OrthoDB" id="9447832at2759"/>
<dbReference type="Pfam" id="PF00048">
    <property type="entry name" value="IL8"/>
    <property type="match status" value="1"/>
</dbReference>
<dbReference type="CDD" id="cd00272">
    <property type="entry name" value="Chemokine_CC"/>
    <property type="match status" value="1"/>
</dbReference>
<dbReference type="GO" id="GO:0061844">
    <property type="term" value="P:antimicrobial humoral immune response mediated by antimicrobial peptide"/>
    <property type="evidence" value="ECO:0007669"/>
    <property type="project" value="TreeGrafter"/>
</dbReference>
<comment type="similarity">
    <text evidence="1 6">Belongs to the intercrine beta (chemokine CC) family.</text>
</comment>
<dbReference type="InterPro" id="IPR039809">
    <property type="entry name" value="Chemokine_b/g/d"/>
</dbReference>
<evidence type="ECO:0000259" key="7">
    <source>
        <dbReference type="SMART" id="SM00199"/>
    </source>
</evidence>
<dbReference type="PROSITE" id="PS00472">
    <property type="entry name" value="SMALL_CYTOKINES_CC"/>
    <property type="match status" value="1"/>
</dbReference>
<keyword evidence="2 6" id="KW-0145">Chemotaxis</keyword>
<dbReference type="GeneID" id="102565664"/>
<keyword evidence="6" id="KW-0964">Secreted</keyword>
<dbReference type="GO" id="GO:0006954">
    <property type="term" value="P:inflammatory response"/>
    <property type="evidence" value="ECO:0007669"/>
    <property type="project" value="TreeGrafter"/>
</dbReference>
<dbReference type="Proteomes" id="UP000050525">
    <property type="component" value="Unassembled WGS sequence"/>
</dbReference>
<evidence type="ECO:0000256" key="3">
    <source>
        <dbReference type="ARBA" id="ARBA00022514"/>
    </source>
</evidence>
<dbReference type="PANTHER" id="PTHR12015">
    <property type="entry name" value="SMALL INDUCIBLE CYTOKINE A"/>
    <property type="match status" value="1"/>
</dbReference>
<comment type="caution">
    <text evidence="8">The sequence shown here is derived from an EMBL/GenBank/DDBJ whole genome shotgun (WGS) entry which is preliminary data.</text>
</comment>